<feature type="transmembrane region" description="Helical" evidence="6">
    <location>
        <begin position="303"/>
        <end position="336"/>
    </location>
</feature>
<dbReference type="PANTHER" id="PTHR21716:SF4">
    <property type="entry name" value="TRANSMEMBRANE PROTEIN 245"/>
    <property type="match status" value="1"/>
</dbReference>
<name>A0A381U2H5_9ZZZZ</name>
<keyword evidence="3 6" id="KW-0812">Transmembrane</keyword>
<evidence type="ECO:0000256" key="3">
    <source>
        <dbReference type="ARBA" id="ARBA00022692"/>
    </source>
</evidence>
<comment type="subcellular location">
    <subcellularLocation>
        <location evidence="1">Membrane</location>
        <topology evidence="1">Multi-pass membrane protein</topology>
    </subcellularLocation>
</comment>
<sequence length="342" mass="37359">MKSKNAFIILLTAVSLLFAILIIDFVLPIFWAIVLAILFSPINRYFESLINKPALTSLCTIILISLLVLAPCFFILTAVAEEVLTIVRAIENGEINFEELLISISQLLPALTERFNALGYDTNTLIGQLNNIVLGTSQYALSLIMSAGENILRVLLLTFVMVYLLFFFLKDGDKIIAKSVNVFPLDDNQEKFLIDRFSSVTKATVKGTIIVGVVQGTIGGVAFTLLGIKAAVLWGVLMAFFSILPGIGTAIIWFPAACILFFSGAWLKALILLLVGIFIIGLIDNFLRPYLVGKETQLPDYLILLTTLGGVSLVGLSGFVIGPIIAALFITLWSLFKLDQTT</sequence>
<reference evidence="7" key="1">
    <citation type="submission" date="2018-05" db="EMBL/GenBank/DDBJ databases">
        <authorList>
            <person name="Lanie J.A."/>
            <person name="Ng W.-L."/>
            <person name="Kazmierczak K.M."/>
            <person name="Andrzejewski T.M."/>
            <person name="Davidsen T.M."/>
            <person name="Wayne K.J."/>
            <person name="Tettelin H."/>
            <person name="Glass J.I."/>
            <person name="Rusch D."/>
            <person name="Podicherti R."/>
            <person name="Tsui H.-C.T."/>
            <person name="Winkler M.E."/>
        </authorList>
    </citation>
    <scope>NUCLEOTIDE SEQUENCE</scope>
</reference>
<evidence type="ECO:0000256" key="4">
    <source>
        <dbReference type="ARBA" id="ARBA00022989"/>
    </source>
</evidence>
<dbReference type="PANTHER" id="PTHR21716">
    <property type="entry name" value="TRANSMEMBRANE PROTEIN"/>
    <property type="match status" value="1"/>
</dbReference>
<dbReference type="EMBL" id="UINC01005594">
    <property type="protein sequence ID" value="SVA22309.1"/>
    <property type="molecule type" value="Genomic_DNA"/>
</dbReference>
<keyword evidence="4 6" id="KW-1133">Transmembrane helix</keyword>
<feature type="transmembrane region" description="Helical" evidence="6">
    <location>
        <begin position="203"/>
        <end position="226"/>
    </location>
</feature>
<feature type="transmembrane region" description="Helical" evidence="6">
    <location>
        <begin position="7"/>
        <end position="23"/>
    </location>
</feature>
<evidence type="ECO:0008006" key="8">
    <source>
        <dbReference type="Google" id="ProtNLM"/>
    </source>
</evidence>
<evidence type="ECO:0000256" key="5">
    <source>
        <dbReference type="ARBA" id="ARBA00023136"/>
    </source>
</evidence>
<dbReference type="AlphaFoldDB" id="A0A381U2H5"/>
<feature type="transmembrane region" description="Helical" evidence="6">
    <location>
        <begin position="232"/>
        <end position="253"/>
    </location>
</feature>
<evidence type="ECO:0000313" key="7">
    <source>
        <dbReference type="EMBL" id="SVA22309.1"/>
    </source>
</evidence>
<protein>
    <recommendedName>
        <fullName evidence="8">AI-2E family transporter</fullName>
    </recommendedName>
</protein>
<gene>
    <name evidence="7" type="ORF">METZ01_LOCUS75163</name>
</gene>
<evidence type="ECO:0000256" key="6">
    <source>
        <dbReference type="SAM" id="Phobius"/>
    </source>
</evidence>
<feature type="transmembrane region" description="Helical" evidence="6">
    <location>
        <begin position="58"/>
        <end position="80"/>
    </location>
</feature>
<organism evidence="7">
    <name type="scientific">marine metagenome</name>
    <dbReference type="NCBI Taxonomy" id="408172"/>
    <lineage>
        <taxon>unclassified sequences</taxon>
        <taxon>metagenomes</taxon>
        <taxon>ecological metagenomes</taxon>
    </lineage>
</organism>
<keyword evidence="5 6" id="KW-0472">Membrane</keyword>
<proteinExistence type="inferred from homology"/>
<feature type="transmembrane region" description="Helical" evidence="6">
    <location>
        <begin position="265"/>
        <end position="283"/>
    </location>
</feature>
<dbReference type="InterPro" id="IPR002549">
    <property type="entry name" value="AI-2E-like"/>
</dbReference>
<accession>A0A381U2H5</accession>
<feature type="transmembrane region" description="Helical" evidence="6">
    <location>
        <begin position="151"/>
        <end position="169"/>
    </location>
</feature>
<evidence type="ECO:0000256" key="1">
    <source>
        <dbReference type="ARBA" id="ARBA00004141"/>
    </source>
</evidence>
<dbReference type="Pfam" id="PF01594">
    <property type="entry name" value="AI-2E_transport"/>
    <property type="match status" value="1"/>
</dbReference>
<comment type="similarity">
    <text evidence="2">Belongs to the autoinducer-2 exporter (AI-2E) (TC 2.A.86) family.</text>
</comment>
<evidence type="ECO:0000256" key="2">
    <source>
        <dbReference type="ARBA" id="ARBA00009773"/>
    </source>
</evidence>
<dbReference type="GO" id="GO:0016020">
    <property type="term" value="C:membrane"/>
    <property type="evidence" value="ECO:0007669"/>
    <property type="project" value="UniProtKB-SubCell"/>
</dbReference>